<dbReference type="EC" id="3.1.1.-" evidence="3"/>
<dbReference type="InterPro" id="IPR002018">
    <property type="entry name" value="CarbesteraseB"/>
</dbReference>
<comment type="similarity">
    <text evidence="1 3">Belongs to the type-B carboxylesterase/lipase family.</text>
</comment>
<dbReference type="HOGENOM" id="CLU_006586_8_1_1"/>
<dbReference type="AlphaFoldDB" id="W6YW25"/>
<reference evidence="5 6" key="1">
    <citation type="journal article" date="2013" name="PLoS Genet.">
        <title>Comparative genome structure, secondary metabolite, and effector coding capacity across Cochliobolus pathogens.</title>
        <authorList>
            <person name="Condon B.J."/>
            <person name="Leng Y."/>
            <person name="Wu D."/>
            <person name="Bushley K.E."/>
            <person name="Ohm R.A."/>
            <person name="Otillar R."/>
            <person name="Martin J."/>
            <person name="Schackwitz W."/>
            <person name="Grimwood J."/>
            <person name="MohdZainudin N."/>
            <person name="Xue C."/>
            <person name="Wang R."/>
            <person name="Manning V.A."/>
            <person name="Dhillon B."/>
            <person name="Tu Z.J."/>
            <person name="Steffenson B.J."/>
            <person name="Salamov A."/>
            <person name="Sun H."/>
            <person name="Lowry S."/>
            <person name="LaButti K."/>
            <person name="Han J."/>
            <person name="Copeland A."/>
            <person name="Lindquist E."/>
            <person name="Barry K."/>
            <person name="Schmutz J."/>
            <person name="Baker S.E."/>
            <person name="Ciuffetti L.M."/>
            <person name="Grigoriev I.V."/>
            <person name="Zhong S."/>
            <person name="Turgeon B.G."/>
        </authorList>
    </citation>
    <scope>NUCLEOTIDE SEQUENCE [LARGE SCALE GENOMIC DNA]</scope>
    <source>
        <strain evidence="5 6">26-R-13</strain>
    </source>
</reference>
<dbReference type="InterPro" id="IPR000997">
    <property type="entry name" value="Cholinesterase"/>
</dbReference>
<keyword evidence="2 3" id="KW-0378">Hydrolase</keyword>
<dbReference type="PRINTS" id="PR00878">
    <property type="entry name" value="CHOLNESTRASE"/>
</dbReference>
<keyword evidence="6" id="KW-1185">Reference proteome</keyword>
<evidence type="ECO:0000259" key="4">
    <source>
        <dbReference type="Pfam" id="PF00135"/>
    </source>
</evidence>
<feature type="domain" description="Carboxylesterase type B" evidence="4">
    <location>
        <begin position="147"/>
        <end position="637"/>
    </location>
</feature>
<dbReference type="InterPro" id="IPR016187">
    <property type="entry name" value="CTDL_fold"/>
</dbReference>
<dbReference type="InterPro" id="IPR050309">
    <property type="entry name" value="Type-B_Carboxylest/Lipase"/>
</dbReference>
<dbReference type="SUPFAM" id="SSF53474">
    <property type="entry name" value="alpha/beta-Hydrolases"/>
    <property type="match status" value="1"/>
</dbReference>
<proteinExistence type="inferred from homology"/>
<dbReference type="ESTHER" id="cocca-w6yw25">
    <property type="family name" value="Fungal_carboxylesterase_lipase"/>
</dbReference>
<evidence type="ECO:0000256" key="3">
    <source>
        <dbReference type="RuleBase" id="RU361235"/>
    </source>
</evidence>
<evidence type="ECO:0000313" key="6">
    <source>
        <dbReference type="Proteomes" id="UP000053841"/>
    </source>
</evidence>
<name>W6YW25_COCC2</name>
<evidence type="ECO:0000256" key="1">
    <source>
        <dbReference type="ARBA" id="ARBA00005964"/>
    </source>
</evidence>
<evidence type="ECO:0000313" key="5">
    <source>
        <dbReference type="EMBL" id="EUC35671.1"/>
    </source>
</evidence>
<dbReference type="Gene3D" id="3.40.50.1820">
    <property type="entry name" value="alpha/beta hydrolase"/>
    <property type="match status" value="1"/>
</dbReference>
<dbReference type="Proteomes" id="UP000053841">
    <property type="component" value="Unassembled WGS sequence"/>
</dbReference>
<organism evidence="5 6">
    <name type="scientific">Cochliobolus carbonum (strain 26-R-13)</name>
    <name type="common">Maize leaf spot fungus</name>
    <name type="synonym">Bipolaris zeicola</name>
    <dbReference type="NCBI Taxonomy" id="930089"/>
    <lineage>
        <taxon>Eukaryota</taxon>
        <taxon>Fungi</taxon>
        <taxon>Dikarya</taxon>
        <taxon>Ascomycota</taxon>
        <taxon>Pezizomycotina</taxon>
        <taxon>Dothideomycetes</taxon>
        <taxon>Pleosporomycetidae</taxon>
        <taxon>Pleosporales</taxon>
        <taxon>Pleosporineae</taxon>
        <taxon>Pleosporaceae</taxon>
        <taxon>Bipolaris</taxon>
    </lineage>
</organism>
<dbReference type="OrthoDB" id="408631at2759"/>
<dbReference type="KEGG" id="bze:COCCADRAFT_24359"/>
<dbReference type="EMBL" id="KI964571">
    <property type="protein sequence ID" value="EUC35671.1"/>
    <property type="molecule type" value="Genomic_DNA"/>
</dbReference>
<dbReference type="PROSITE" id="PS00122">
    <property type="entry name" value="CARBOXYLESTERASE_B_1"/>
    <property type="match status" value="1"/>
</dbReference>
<keyword evidence="3" id="KW-0732">Signal</keyword>
<feature type="signal peptide" evidence="3">
    <location>
        <begin position="1"/>
        <end position="21"/>
    </location>
</feature>
<sequence>MAALLGLLSVFHLLLSAGASGVPSPQSLASDLSIITHNDLYGQASSRRAASILLTTPYTYSAARSQCAALDTTLWNPRSHAQDSAYLEYLSYAKLAGPDCLLWVDGNSTSQCTAISTRGQLEHHPCDKHLPVLCSTAAASTSLPRIAVTTNNATMIGRRDDSSPSFRFLGIKYGAVPARFTHSKYLPPTPGSNTTALDYAPICMQVSSDSPDPNVYAEDCFFLNIWTPYLPNPVNKAPKLKAVMVWLHGGGFLTGTASDPTYDGSALASRGDVVVVSVDYRLSTLGGLALSNTSLTGNYGLGDVITALDWVRAHIGDFGGDKDRITVFGQSAGASLVRALLASPRAQGKFARSIMMSNPQGMSYSSAFSNYSTIAEETKRTQGVVAEMGCGQLQGEDMVQCLRKVDPWALINAKNIAGFPVIDGKLLTNSLLLGPTAPKLKQPVMMGIMHDDGSSFTSYPTSSNLSDVLSYQGYPASTILASNTFPLPDIANSTLAIFNLTTRVATDAQLRCLGQSTAYTGAANRIFDKVYAYEFDRSFQLKGWSPNPPACEALITPDHPFGDPNLPYYKCHSGELTTVFGTVVPQGRPLRDDYDIPFSQLVLDSWTAFARTGNPNPDPAFLKTRGFTNTTVMLEVQGTWGPVDVKNPMLKALDVGKKGGMTGFREEAQCKALGFGLEYYNK</sequence>
<feature type="chain" id="PRO_5005151135" description="Carboxylic ester hydrolase" evidence="3">
    <location>
        <begin position="22"/>
        <end position="682"/>
    </location>
</feature>
<dbReference type="InterPro" id="IPR029058">
    <property type="entry name" value="AB_hydrolase_fold"/>
</dbReference>
<dbReference type="eggNOG" id="KOG1516">
    <property type="taxonomic scope" value="Eukaryota"/>
</dbReference>
<dbReference type="RefSeq" id="XP_007709970.1">
    <property type="nucleotide sequence ID" value="XM_007711780.1"/>
</dbReference>
<dbReference type="InterPro" id="IPR019826">
    <property type="entry name" value="Carboxylesterase_B_AS"/>
</dbReference>
<dbReference type="PANTHER" id="PTHR11559">
    <property type="entry name" value="CARBOXYLESTERASE"/>
    <property type="match status" value="1"/>
</dbReference>
<accession>W6YW25</accession>
<protein>
    <recommendedName>
        <fullName evidence="3">Carboxylic ester hydrolase</fullName>
        <ecNumber evidence="3">3.1.1.-</ecNumber>
    </recommendedName>
</protein>
<gene>
    <name evidence="5" type="ORF">COCCADRAFT_24359</name>
</gene>
<dbReference type="GO" id="GO:0004104">
    <property type="term" value="F:cholinesterase activity"/>
    <property type="evidence" value="ECO:0007669"/>
    <property type="project" value="InterPro"/>
</dbReference>
<evidence type="ECO:0000256" key="2">
    <source>
        <dbReference type="ARBA" id="ARBA00022801"/>
    </source>
</evidence>
<dbReference type="SUPFAM" id="SSF56436">
    <property type="entry name" value="C-type lectin-like"/>
    <property type="match status" value="1"/>
</dbReference>
<dbReference type="GeneID" id="19145592"/>
<dbReference type="Pfam" id="PF00135">
    <property type="entry name" value="COesterase"/>
    <property type="match status" value="1"/>
</dbReference>